<feature type="domain" description="Alcohol dehydrogenase iron-type/glycerol dehydrogenase GldA" evidence="4">
    <location>
        <begin position="11"/>
        <end position="175"/>
    </location>
</feature>
<dbReference type="Gene3D" id="3.40.50.1970">
    <property type="match status" value="1"/>
</dbReference>
<sequence>MKISEFKTAGKLITGAGAINALADEINRLSISSFAVVTDKGVSQAGLFDLLLAKLPFEPTLVIDDIPAEPEVTIIENKVRQLRDTKIDGVIALGGGSAIDAAKVLAATYDYKGSITDLFGENLIKERLLPLIVLPTTAGTGSEVTNIAILADPIEKVKKGIVSHCLLPDVAIVAPELTLSCPKSITAASGVDAFVHALEAFISVNASPITDALAEKAMALIFHSLPHAYRNGENLVAREQMATGSLMAGLAFGNAGVGAVHALAYPLGGRFHLSHGMSNAVMLPHVLRANAPFCADKLFAVSLLLKLCPPDSKKDFAITTLLNAVEKLCSDVGIPRTLREFDIPESVIPQLAEDASKVTRLLRNNPKQLSVDDIENIYRKAY</sequence>
<evidence type="ECO:0000256" key="1">
    <source>
        <dbReference type="ARBA" id="ARBA00001962"/>
    </source>
</evidence>
<dbReference type="Pfam" id="PF00465">
    <property type="entry name" value="Fe-ADH"/>
    <property type="match status" value="1"/>
</dbReference>
<dbReference type="Gene3D" id="1.20.1090.10">
    <property type="entry name" value="Dehydroquinate synthase-like - alpha domain"/>
    <property type="match status" value="1"/>
</dbReference>
<dbReference type="InterPro" id="IPR039697">
    <property type="entry name" value="Alcohol_dehydrogenase_Fe"/>
</dbReference>
<organism evidence="6 7">
    <name type="scientific">Alteromonas genovensis</name>
    <dbReference type="NCBI Taxonomy" id="471225"/>
    <lineage>
        <taxon>Bacteria</taxon>
        <taxon>Pseudomonadati</taxon>
        <taxon>Pseudomonadota</taxon>
        <taxon>Gammaproteobacteria</taxon>
        <taxon>Alteromonadales</taxon>
        <taxon>Alteromonadaceae</taxon>
        <taxon>Alteromonas/Salinimonas group</taxon>
        <taxon>Alteromonas</taxon>
    </lineage>
</organism>
<dbReference type="EMBL" id="JAAAWO010000024">
    <property type="protein sequence ID" value="NDW17283.1"/>
    <property type="molecule type" value="Genomic_DNA"/>
</dbReference>
<evidence type="ECO:0000313" key="6">
    <source>
        <dbReference type="EMBL" id="NDW17283.1"/>
    </source>
</evidence>
<keyword evidence="3" id="KW-0560">Oxidoreductase</keyword>
<evidence type="ECO:0000259" key="4">
    <source>
        <dbReference type="Pfam" id="PF00465"/>
    </source>
</evidence>
<dbReference type="Proteomes" id="UP000471381">
    <property type="component" value="Unassembled WGS sequence"/>
</dbReference>
<dbReference type="InterPro" id="IPR001670">
    <property type="entry name" value="ADH_Fe/GldA"/>
</dbReference>
<evidence type="ECO:0000256" key="2">
    <source>
        <dbReference type="ARBA" id="ARBA00007358"/>
    </source>
</evidence>
<dbReference type="GO" id="GO:0004022">
    <property type="term" value="F:alcohol dehydrogenase (NAD+) activity"/>
    <property type="evidence" value="ECO:0007669"/>
    <property type="project" value="TreeGrafter"/>
</dbReference>
<evidence type="ECO:0000313" key="7">
    <source>
        <dbReference type="Proteomes" id="UP000471381"/>
    </source>
</evidence>
<protein>
    <submittedName>
        <fullName evidence="6">Iron-containing alcohol dehydrogenase</fullName>
    </submittedName>
</protein>
<dbReference type="GO" id="GO:0046872">
    <property type="term" value="F:metal ion binding"/>
    <property type="evidence" value="ECO:0007669"/>
    <property type="project" value="InterPro"/>
</dbReference>
<dbReference type="InterPro" id="IPR056798">
    <property type="entry name" value="ADH_Fe_C"/>
</dbReference>
<dbReference type="FunFam" id="1.20.1090.10:FF:000001">
    <property type="entry name" value="Aldehyde-alcohol dehydrogenase"/>
    <property type="match status" value="1"/>
</dbReference>
<evidence type="ECO:0000256" key="3">
    <source>
        <dbReference type="ARBA" id="ARBA00023002"/>
    </source>
</evidence>
<dbReference type="SUPFAM" id="SSF56796">
    <property type="entry name" value="Dehydroquinate synthase-like"/>
    <property type="match status" value="1"/>
</dbReference>
<dbReference type="AlphaFoldDB" id="A0A6N9TIY8"/>
<reference evidence="6 7" key="1">
    <citation type="submission" date="2020-01" db="EMBL/GenBank/DDBJ databases">
        <title>Genomes of bacteria type strains.</title>
        <authorList>
            <person name="Chen J."/>
            <person name="Zhu S."/>
            <person name="Yang J."/>
        </authorList>
    </citation>
    <scope>NUCLEOTIDE SEQUENCE [LARGE SCALE GENOMIC DNA]</scope>
    <source>
        <strain evidence="6 7">LMG 24078</strain>
    </source>
</reference>
<comment type="cofactor">
    <cofactor evidence="1">
        <name>Fe cation</name>
        <dbReference type="ChEBI" id="CHEBI:24875"/>
    </cofactor>
</comment>
<name>A0A6N9TIY8_9ALTE</name>
<dbReference type="PANTHER" id="PTHR11496">
    <property type="entry name" value="ALCOHOL DEHYDROGENASE"/>
    <property type="match status" value="1"/>
</dbReference>
<dbReference type="FunFam" id="3.40.50.1970:FF:000003">
    <property type="entry name" value="Alcohol dehydrogenase, iron-containing"/>
    <property type="match status" value="1"/>
</dbReference>
<keyword evidence="7" id="KW-1185">Reference proteome</keyword>
<feature type="domain" description="Fe-containing alcohol dehydrogenase-like C-terminal" evidence="5">
    <location>
        <begin position="186"/>
        <end position="382"/>
    </location>
</feature>
<dbReference type="CDD" id="cd08551">
    <property type="entry name" value="Fe-ADH"/>
    <property type="match status" value="1"/>
</dbReference>
<evidence type="ECO:0000259" key="5">
    <source>
        <dbReference type="Pfam" id="PF25137"/>
    </source>
</evidence>
<dbReference type="RefSeq" id="WP_163107797.1">
    <property type="nucleotide sequence ID" value="NZ_JAAAWO010000024.1"/>
</dbReference>
<comment type="similarity">
    <text evidence="2">Belongs to the iron-containing alcohol dehydrogenase family.</text>
</comment>
<proteinExistence type="inferred from homology"/>
<accession>A0A6N9TIY8</accession>
<dbReference type="Pfam" id="PF25137">
    <property type="entry name" value="ADH_Fe_C"/>
    <property type="match status" value="1"/>
</dbReference>
<comment type="caution">
    <text evidence="6">The sequence shown here is derived from an EMBL/GenBank/DDBJ whole genome shotgun (WGS) entry which is preliminary data.</text>
</comment>
<gene>
    <name evidence="6" type="ORF">GTQ48_17365</name>
</gene>
<dbReference type="PANTHER" id="PTHR11496:SF102">
    <property type="entry name" value="ALCOHOL DEHYDROGENASE 4"/>
    <property type="match status" value="1"/>
</dbReference>